<name>A0A0C4DTV0_MAGP6</name>
<evidence type="ECO:0000313" key="3">
    <source>
        <dbReference type="EnsemblFungi" id="MAPG_03377T0"/>
    </source>
</evidence>
<evidence type="ECO:0000313" key="4">
    <source>
        <dbReference type="Proteomes" id="UP000011715"/>
    </source>
</evidence>
<dbReference type="AlphaFoldDB" id="A0A0C4DTV0"/>
<evidence type="ECO:0000313" key="2">
    <source>
        <dbReference type="EMBL" id="KLU84333.1"/>
    </source>
</evidence>
<reference evidence="4" key="2">
    <citation type="submission" date="2010-05" db="EMBL/GenBank/DDBJ databases">
        <title>The genome sequence of Magnaporthe poae strain ATCC 64411.</title>
        <authorList>
            <person name="Ma L.-J."/>
            <person name="Dead R."/>
            <person name="Young S."/>
            <person name="Zeng Q."/>
            <person name="Koehrsen M."/>
            <person name="Alvarado L."/>
            <person name="Berlin A."/>
            <person name="Chapman S.B."/>
            <person name="Chen Z."/>
            <person name="Freedman E."/>
            <person name="Gellesch M."/>
            <person name="Goldberg J."/>
            <person name="Griggs A."/>
            <person name="Gujja S."/>
            <person name="Heilman E.R."/>
            <person name="Heiman D."/>
            <person name="Hepburn T."/>
            <person name="Howarth C."/>
            <person name="Jen D."/>
            <person name="Larson L."/>
            <person name="Mehta T."/>
            <person name="Neiman D."/>
            <person name="Pearson M."/>
            <person name="Roberts A."/>
            <person name="Saif S."/>
            <person name="Shea T."/>
            <person name="Shenoy N."/>
            <person name="Sisk P."/>
            <person name="Stolte C."/>
            <person name="Sykes S."/>
            <person name="Walk T."/>
            <person name="White J."/>
            <person name="Yandava C."/>
            <person name="Haas B."/>
            <person name="Nusbaum C."/>
            <person name="Birren B."/>
        </authorList>
    </citation>
    <scope>NUCLEOTIDE SEQUENCE [LARGE SCALE GENOMIC DNA]</scope>
    <source>
        <strain evidence="4">ATCC 64411 / 73-15</strain>
    </source>
</reference>
<dbReference type="EnsemblFungi" id="MAPG_03377T0">
    <property type="protein sequence ID" value="MAPG_03377T0"/>
    <property type="gene ID" value="MAPG_03377"/>
</dbReference>
<dbReference type="EMBL" id="GL876967">
    <property type="protein sequence ID" value="KLU84333.1"/>
    <property type="molecule type" value="Genomic_DNA"/>
</dbReference>
<keyword evidence="4" id="KW-1185">Reference proteome</keyword>
<feature type="chain" id="PRO_5009385401" evidence="1">
    <location>
        <begin position="19"/>
        <end position="180"/>
    </location>
</feature>
<reference evidence="3" key="5">
    <citation type="submission" date="2015-06" db="UniProtKB">
        <authorList>
            <consortium name="EnsemblFungi"/>
        </authorList>
    </citation>
    <scope>IDENTIFICATION</scope>
    <source>
        <strain evidence="3">ATCC 64411</strain>
    </source>
</reference>
<dbReference type="EMBL" id="ADBL01000812">
    <property type="status" value="NOT_ANNOTATED_CDS"/>
    <property type="molecule type" value="Genomic_DNA"/>
</dbReference>
<evidence type="ECO:0000256" key="1">
    <source>
        <dbReference type="SAM" id="SignalP"/>
    </source>
</evidence>
<organism evidence="3 4">
    <name type="scientific">Magnaporthiopsis poae (strain ATCC 64411 / 73-15)</name>
    <name type="common">Kentucky bluegrass fungus</name>
    <name type="synonym">Magnaporthe poae</name>
    <dbReference type="NCBI Taxonomy" id="644358"/>
    <lineage>
        <taxon>Eukaryota</taxon>
        <taxon>Fungi</taxon>
        <taxon>Dikarya</taxon>
        <taxon>Ascomycota</taxon>
        <taxon>Pezizomycotina</taxon>
        <taxon>Sordariomycetes</taxon>
        <taxon>Sordariomycetidae</taxon>
        <taxon>Magnaporthales</taxon>
        <taxon>Magnaporthaceae</taxon>
        <taxon>Magnaporthiopsis</taxon>
    </lineage>
</organism>
<reference evidence="3" key="4">
    <citation type="journal article" date="2015" name="G3 (Bethesda)">
        <title>Genome sequences of three phytopathogenic species of the Magnaporthaceae family of fungi.</title>
        <authorList>
            <person name="Okagaki L.H."/>
            <person name="Nunes C.C."/>
            <person name="Sailsbery J."/>
            <person name="Clay B."/>
            <person name="Brown D."/>
            <person name="John T."/>
            <person name="Oh Y."/>
            <person name="Young N."/>
            <person name="Fitzgerald M."/>
            <person name="Haas B.J."/>
            <person name="Zeng Q."/>
            <person name="Young S."/>
            <person name="Adiconis X."/>
            <person name="Fan L."/>
            <person name="Levin J.Z."/>
            <person name="Mitchell T.K."/>
            <person name="Okubara P.A."/>
            <person name="Farman M.L."/>
            <person name="Kohn L.M."/>
            <person name="Birren B."/>
            <person name="Ma L.-J."/>
            <person name="Dean R.A."/>
        </authorList>
    </citation>
    <scope>NUCLEOTIDE SEQUENCE</scope>
    <source>
        <strain evidence="3">ATCC 64411 / 73-15</strain>
    </source>
</reference>
<dbReference type="eggNOG" id="ENOG502S0T3">
    <property type="taxonomic scope" value="Eukaryota"/>
</dbReference>
<keyword evidence="1" id="KW-0732">Signal</keyword>
<accession>A0A0C4DTV0</accession>
<feature type="signal peptide" evidence="1">
    <location>
        <begin position="1"/>
        <end position="18"/>
    </location>
</feature>
<dbReference type="VEuPathDB" id="FungiDB:MAPG_03377"/>
<gene>
    <name evidence="2" type="ORF">MAPG_03377</name>
</gene>
<dbReference type="OrthoDB" id="3641074at2759"/>
<reference evidence="2" key="1">
    <citation type="submission" date="2010-05" db="EMBL/GenBank/DDBJ databases">
        <title>The Genome Sequence of Magnaporthe poae strain ATCC 64411.</title>
        <authorList>
            <consortium name="The Broad Institute Genome Sequencing Platform"/>
            <consortium name="Broad Institute Genome Sequencing Center for Infectious Disease"/>
            <person name="Ma L.-J."/>
            <person name="Dead R."/>
            <person name="Young S."/>
            <person name="Zeng Q."/>
            <person name="Koehrsen M."/>
            <person name="Alvarado L."/>
            <person name="Berlin A."/>
            <person name="Chapman S.B."/>
            <person name="Chen Z."/>
            <person name="Freedman E."/>
            <person name="Gellesch M."/>
            <person name="Goldberg J."/>
            <person name="Griggs A."/>
            <person name="Gujja S."/>
            <person name="Heilman E.R."/>
            <person name="Heiman D."/>
            <person name="Hepburn T."/>
            <person name="Howarth C."/>
            <person name="Jen D."/>
            <person name="Larson L."/>
            <person name="Mehta T."/>
            <person name="Neiman D."/>
            <person name="Pearson M."/>
            <person name="Roberts A."/>
            <person name="Saif S."/>
            <person name="Shea T."/>
            <person name="Shenoy N."/>
            <person name="Sisk P."/>
            <person name="Stolte C."/>
            <person name="Sykes S."/>
            <person name="Walk T."/>
            <person name="White J."/>
            <person name="Yandava C."/>
            <person name="Haas B."/>
            <person name="Nusbaum C."/>
            <person name="Birren B."/>
        </authorList>
    </citation>
    <scope>NUCLEOTIDE SEQUENCE</scope>
    <source>
        <strain evidence="2">ATCC 64411</strain>
    </source>
</reference>
<sequence>MKTITIIAALLGTTGVSAAALSAAAGFVAAYMVDEALSFASRPGRTAARTRQSCWKRDVLVQDHANDKRWCHEAGNACAVAKRAATAVLAAVEKRQNGCPYPGQSCWKRDEAGLLEVRQNGCQYRGQSCWKRDVVSGKHVLARDVPIAARCNGPAGECTKAARDLQAVEIAAREVLASLE</sequence>
<proteinExistence type="predicted"/>
<reference evidence="2" key="3">
    <citation type="submission" date="2011-03" db="EMBL/GenBank/DDBJ databases">
        <title>Annotation of Magnaporthe poae ATCC 64411.</title>
        <authorList>
            <person name="Ma L.-J."/>
            <person name="Dead R."/>
            <person name="Young S.K."/>
            <person name="Zeng Q."/>
            <person name="Gargeya S."/>
            <person name="Fitzgerald M."/>
            <person name="Haas B."/>
            <person name="Abouelleil A."/>
            <person name="Alvarado L."/>
            <person name="Arachchi H.M."/>
            <person name="Berlin A."/>
            <person name="Brown A."/>
            <person name="Chapman S.B."/>
            <person name="Chen Z."/>
            <person name="Dunbar C."/>
            <person name="Freedman E."/>
            <person name="Gearin G."/>
            <person name="Gellesch M."/>
            <person name="Goldberg J."/>
            <person name="Griggs A."/>
            <person name="Gujja S."/>
            <person name="Heiman D."/>
            <person name="Howarth C."/>
            <person name="Larson L."/>
            <person name="Lui A."/>
            <person name="MacDonald P.J.P."/>
            <person name="Mehta T."/>
            <person name="Montmayeur A."/>
            <person name="Murphy C."/>
            <person name="Neiman D."/>
            <person name="Pearson M."/>
            <person name="Priest M."/>
            <person name="Roberts A."/>
            <person name="Saif S."/>
            <person name="Shea T."/>
            <person name="Shenoy N."/>
            <person name="Sisk P."/>
            <person name="Stolte C."/>
            <person name="Sykes S."/>
            <person name="Yandava C."/>
            <person name="Wortman J."/>
            <person name="Nusbaum C."/>
            <person name="Birren B."/>
        </authorList>
    </citation>
    <scope>NUCLEOTIDE SEQUENCE</scope>
    <source>
        <strain evidence="2">ATCC 64411</strain>
    </source>
</reference>
<dbReference type="Proteomes" id="UP000011715">
    <property type="component" value="Unassembled WGS sequence"/>
</dbReference>
<protein>
    <submittedName>
        <fullName evidence="2">Clock-controlled pheromone ccg-4</fullName>
    </submittedName>
</protein>